<evidence type="ECO:0000313" key="2">
    <source>
        <dbReference type="Proteomes" id="UP000184063"/>
    </source>
</evidence>
<sequence>MPPSGDTHIHDHLLYLSEPGQIFKIYNFLDTCTPDCLGVILSQSFSDTCLEKQQAQELLMEIALDKYLQERIWVALDEGSEIFMVAKKNLYYKIKLKEEELPRHVRWKYKDLQVILIDSLDEKYREQGGWVNRPPVRGARPLILIPYLGGNFNDAIFLKYDPSVQDAWN</sequence>
<dbReference type="EMBL" id="KV878277">
    <property type="protein sequence ID" value="OJZ79689.1"/>
    <property type="molecule type" value="Genomic_DNA"/>
</dbReference>
<dbReference type="Proteomes" id="UP000184063">
    <property type="component" value="Unassembled WGS sequence"/>
</dbReference>
<gene>
    <name evidence="1" type="ORF">ASPFODRAFT_54814</name>
</gene>
<name>A0A1M3SYW0_ASPLC</name>
<accession>A0A1M3SYW0</accession>
<reference evidence="2" key="1">
    <citation type="journal article" date="2017" name="Genome Biol.">
        <title>Comparative genomics reveals high biological diversity and specific adaptations in the industrially and medically important fungal genus Aspergillus.</title>
        <authorList>
            <person name="de Vries R.P."/>
            <person name="Riley R."/>
            <person name="Wiebenga A."/>
            <person name="Aguilar-Osorio G."/>
            <person name="Amillis S."/>
            <person name="Uchima C.A."/>
            <person name="Anderluh G."/>
            <person name="Asadollahi M."/>
            <person name="Askin M."/>
            <person name="Barry K."/>
            <person name="Battaglia E."/>
            <person name="Bayram O."/>
            <person name="Benocci T."/>
            <person name="Braus-Stromeyer S.A."/>
            <person name="Caldana C."/>
            <person name="Canovas D."/>
            <person name="Cerqueira G.C."/>
            <person name="Chen F."/>
            <person name="Chen W."/>
            <person name="Choi C."/>
            <person name="Clum A."/>
            <person name="Dos Santos R.A."/>
            <person name="Damasio A.R."/>
            <person name="Diallinas G."/>
            <person name="Emri T."/>
            <person name="Fekete E."/>
            <person name="Flipphi M."/>
            <person name="Freyberg S."/>
            <person name="Gallo A."/>
            <person name="Gournas C."/>
            <person name="Habgood R."/>
            <person name="Hainaut M."/>
            <person name="Harispe M.L."/>
            <person name="Henrissat B."/>
            <person name="Hilden K.S."/>
            <person name="Hope R."/>
            <person name="Hossain A."/>
            <person name="Karabika E."/>
            <person name="Karaffa L."/>
            <person name="Karanyi Z."/>
            <person name="Krasevec N."/>
            <person name="Kuo A."/>
            <person name="Kusch H."/>
            <person name="LaButti K."/>
            <person name="Lagendijk E.L."/>
            <person name="Lapidus A."/>
            <person name="Levasseur A."/>
            <person name="Lindquist E."/>
            <person name="Lipzen A."/>
            <person name="Logrieco A.F."/>
            <person name="MacCabe A."/>
            <person name="Maekelae M.R."/>
            <person name="Malavazi I."/>
            <person name="Melin P."/>
            <person name="Meyer V."/>
            <person name="Mielnichuk N."/>
            <person name="Miskei M."/>
            <person name="Molnar A.P."/>
            <person name="Mule G."/>
            <person name="Ngan C.Y."/>
            <person name="Orejas M."/>
            <person name="Orosz E."/>
            <person name="Ouedraogo J.P."/>
            <person name="Overkamp K.M."/>
            <person name="Park H.-S."/>
            <person name="Perrone G."/>
            <person name="Piumi F."/>
            <person name="Punt P.J."/>
            <person name="Ram A.F."/>
            <person name="Ramon A."/>
            <person name="Rauscher S."/>
            <person name="Record E."/>
            <person name="Riano-Pachon D.M."/>
            <person name="Robert V."/>
            <person name="Roehrig J."/>
            <person name="Ruller R."/>
            <person name="Salamov A."/>
            <person name="Salih N.S."/>
            <person name="Samson R.A."/>
            <person name="Sandor E."/>
            <person name="Sanguinetti M."/>
            <person name="Schuetze T."/>
            <person name="Sepcic K."/>
            <person name="Shelest E."/>
            <person name="Sherlock G."/>
            <person name="Sophianopoulou V."/>
            <person name="Squina F.M."/>
            <person name="Sun H."/>
            <person name="Susca A."/>
            <person name="Todd R.B."/>
            <person name="Tsang A."/>
            <person name="Unkles S.E."/>
            <person name="van de Wiele N."/>
            <person name="van Rossen-Uffink D."/>
            <person name="Oliveira J.V."/>
            <person name="Vesth T.C."/>
            <person name="Visser J."/>
            <person name="Yu J.-H."/>
            <person name="Zhou M."/>
            <person name="Andersen M.R."/>
            <person name="Archer D.B."/>
            <person name="Baker S.E."/>
            <person name="Benoit I."/>
            <person name="Brakhage A.A."/>
            <person name="Braus G.H."/>
            <person name="Fischer R."/>
            <person name="Frisvad J.C."/>
            <person name="Goldman G.H."/>
            <person name="Houbraken J."/>
            <person name="Oakley B."/>
            <person name="Pocsi I."/>
            <person name="Scazzocchio C."/>
            <person name="Seiboth B."/>
            <person name="vanKuyk P.A."/>
            <person name="Wortman J."/>
            <person name="Dyer P.S."/>
            <person name="Grigoriev I.V."/>
        </authorList>
    </citation>
    <scope>NUCLEOTIDE SEQUENCE [LARGE SCALE GENOMIC DNA]</scope>
    <source>
        <strain evidence="2">CBS 106.47</strain>
    </source>
</reference>
<evidence type="ECO:0000313" key="1">
    <source>
        <dbReference type="EMBL" id="OJZ79689.1"/>
    </source>
</evidence>
<protein>
    <submittedName>
        <fullName evidence="1">Uncharacterized protein</fullName>
    </submittedName>
</protein>
<proteinExistence type="predicted"/>
<dbReference type="VEuPathDB" id="FungiDB:ASPFODRAFT_54814"/>
<organism evidence="1 2">
    <name type="scientific">Aspergillus luchuensis (strain CBS 106.47)</name>
    <dbReference type="NCBI Taxonomy" id="1137211"/>
    <lineage>
        <taxon>Eukaryota</taxon>
        <taxon>Fungi</taxon>
        <taxon>Dikarya</taxon>
        <taxon>Ascomycota</taxon>
        <taxon>Pezizomycotina</taxon>
        <taxon>Eurotiomycetes</taxon>
        <taxon>Eurotiomycetidae</taxon>
        <taxon>Eurotiales</taxon>
        <taxon>Aspergillaceae</taxon>
        <taxon>Aspergillus</taxon>
        <taxon>Aspergillus subgen. Circumdati</taxon>
    </lineage>
</organism>
<dbReference type="AlphaFoldDB" id="A0A1M3SYW0"/>